<keyword evidence="3" id="KW-1185">Reference proteome</keyword>
<accession>A0A7I8KST5</accession>
<dbReference type="InterPro" id="IPR032914">
    <property type="entry name" value="Vam6/VPS39/TRAP1"/>
</dbReference>
<proteinExistence type="predicted"/>
<evidence type="ECO:0000313" key="3">
    <source>
        <dbReference type="Proteomes" id="UP000663760"/>
    </source>
</evidence>
<dbReference type="PROSITE" id="PS50219">
    <property type="entry name" value="CNH"/>
    <property type="match status" value="1"/>
</dbReference>
<dbReference type="AlphaFoldDB" id="A0A7I8KST5"/>
<sequence length="1015" mass="112039">MDRSGRPKNRTVLEAFAEFDPSNGAFLSSASSPLVICSLTVSTSPDGSESQIYVGTLGGSILLLSLLSSSAAVPSKQNGLRLDGDAGEMGRSDASSPANIEVVQSASVGRSPVEVIQVFPEVGRLIVLSEGFLFLLDVLLLQPAHKLAISGATALSRRLVCSDLASSDPLGYVASKSEKFGAGQRFLQKLGGGNRANGVTSKVHVGQRAGEVNCFLAVAAGRKLVLLELSLGEGTNRDTREYGGVSVLSKEILGVEGVRTIAWLDDSIIIGTTGGYALFSTATGQSTPLFSLPEFSGPPQLKPLFKSKEALLFVDNVGIVVNSFGQPVGGSLVFQQFPDSITEVPPYIIVSGDGWMDLYRKNTGICVQSASYPKGNGRPCLVAGDDPGCGQLVAVATPFKVICFNIISAEEQIKELLRKKYFKEAICLVEECESDGEMTKEMLSFVHAQVGFLLLFDLHFEDAVNHFLLSETMQPSEIFPFIMQEPNRWSTLVPRNRYWGLHPPPALLENVVDEGLAAIQRAVYLRKAGIDTTVDEDFLLNPPSKVDLLESAIENIIRYLLVSRDKDMNPSVKEGVDTLLIYLYRALNHVDDMEHLASSQNSCVVEELETLLVDSGHSRTLAFLYASKGMNSKALTIWRKLARTYSAGLWIDPATVHLFSSQRAAALEASKLLEESSDQHLILQHLGWIADEDPELAVRILTSERRSCQPAPEEVLAAIDPKKDDIRQRYLQWLIEDQDFDDPQLHTLYALSLAKSVIGSTENDGTIETRRLSEMNVIDAGEGSIRERLQLFLHGSDLYDAEKVLYVIEETELWLEKAILYRKLGQENLVLQILALKLEDSEAAEQYCVEIGRADAFMQLLKLYLDPENGKQPMFKAAVRLLHRHGESLDPLQVLERLSPDMPLHLASETILRMLRARVHHHRQGQVVSKVSHALKLEAELARLEERSRHVQINDESICDSCRTRLGTKLFAIYPDDSIVCYKCYRRLGESISARGRDFTQDIIFKPGWLVSRSP</sequence>
<dbReference type="PANTHER" id="PTHR12894:SF43">
    <property type="entry name" value="VACUOLAR SORTING PROTEIN 3"/>
    <property type="match status" value="1"/>
</dbReference>
<dbReference type="Pfam" id="PF10367">
    <property type="entry name" value="zf-Vps39_C"/>
    <property type="match status" value="1"/>
</dbReference>
<dbReference type="Proteomes" id="UP000663760">
    <property type="component" value="Chromosome 8"/>
</dbReference>
<dbReference type="GO" id="GO:0016020">
    <property type="term" value="C:membrane"/>
    <property type="evidence" value="ECO:0007669"/>
    <property type="project" value="TreeGrafter"/>
</dbReference>
<dbReference type="GO" id="GO:0005737">
    <property type="term" value="C:cytoplasm"/>
    <property type="evidence" value="ECO:0007669"/>
    <property type="project" value="TreeGrafter"/>
</dbReference>
<feature type="domain" description="CNH" evidence="1">
    <location>
        <begin position="33"/>
        <end position="388"/>
    </location>
</feature>
<dbReference type="InterPro" id="IPR019452">
    <property type="entry name" value="VPS39/TGF_beta_rcpt-assoc_1"/>
</dbReference>
<gene>
    <name evidence="2" type="ORF">SI8410_08011074</name>
</gene>
<organism evidence="2 3">
    <name type="scientific">Spirodela intermedia</name>
    <name type="common">Intermediate duckweed</name>
    <dbReference type="NCBI Taxonomy" id="51605"/>
    <lineage>
        <taxon>Eukaryota</taxon>
        <taxon>Viridiplantae</taxon>
        <taxon>Streptophyta</taxon>
        <taxon>Embryophyta</taxon>
        <taxon>Tracheophyta</taxon>
        <taxon>Spermatophyta</taxon>
        <taxon>Magnoliopsida</taxon>
        <taxon>Liliopsida</taxon>
        <taxon>Araceae</taxon>
        <taxon>Lemnoideae</taxon>
        <taxon>Spirodela</taxon>
    </lineage>
</organism>
<dbReference type="PANTHER" id="PTHR12894">
    <property type="entry name" value="CNH DOMAIN CONTAINING"/>
    <property type="match status" value="1"/>
</dbReference>
<dbReference type="InterPro" id="IPR001180">
    <property type="entry name" value="CNH_dom"/>
</dbReference>
<dbReference type="GO" id="GO:0006914">
    <property type="term" value="P:autophagy"/>
    <property type="evidence" value="ECO:0007669"/>
    <property type="project" value="TreeGrafter"/>
</dbReference>
<reference evidence="2" key="1">
    <citation type="submission" date="2020-02" db="EMBL/GenBank/DDBJ databases">
        <authorList>
            <person name="Scholz U."/>
            <person name="Mascher M."/>
            <person name="Fiebig A."/>
        </authorList>
    </citation>
    <scope>NUCLEOTIDE SEQUENCE</scope>
</reference>
<dbReference type="OrthoDB" id="10258882at2759"/>
<name>A0A7I8KST5_SPIIN</name>
<evidence type="ECO:0000259" key="1">
    <source>
        <dbReference type="PROSITE" id="PS50219"/>
    </source>
</evidence>
<protein>
    <recommendedName>
        <fullName evidence="1">CNH domain-containing protein</fullName>
    </recommendedName>
</protein>
<dbReference type="Pfam" id="PF00780">
    <property type="entry name" value="CNH"/>
    <property type="match status" value="1"/>
</dbReference>
<dbReference type="GO" id="GO:0034058">
    <property type="term" value="P:endosomal vesicle fusion"/>
    <property type="evidence" value="ECO:0007669"/>
    <property type="project" value="TreeGrafter"/>
</dbReference>
<dbReference type="InterPro" id="IPR019453">
    <property type="entry name" value="VPS39/TGFA1_Znf"/>
</dbReference>
<evidence type="ECO:0000313" key="2">
    <source>
        <dbReference type="EMBL" id="CAA7400396.1"/>
    </source>
</evidence>
<dbReference type="EMBL" id="LR746271">
    <property type="protein sequence ID" value="CAA7400396.1"/>
    <property type="molecule type" value="Genomic_DNA"/>
</dbReference>
<dbReference type="Pfam" id="PF10366">
    <property type="entry name" value="Vps39_1"/>
    <property type="match status" value="1"/>
</dbReference>